<dbReference type="SUPFAM" id="SSF55874">
    <property type="entry name" value="ATPase domain of HSP90 chaperone/DNA topoisomerase II/histidine kinase"/>
    <property type="match status" value="1"/>
</dbReference>
<dbReference type="PANTHER" id="PTHR23337">
    <property type="entry name" value="ZINC FINGER CW-TYPE COILED-COIL DOMAIN PROTEIN 1"/>
    <property type="match status" value="1"/>
</dbReference>
<dbReference type="Pfam" id="PF13589">
    <property type="entry name" value="HATPase_c_3"/>
    <property type="match status" value="1"/>
</dbReference>
<feature type="compositionally biased region" description="Basic and acidic residues" evidence="8">
    <location>
        <begin position="616"/>
        <end position="635"/>
    </location>
</feature>
<keyword evidence="2" id="KW-0479">Metal-binding</keyword>
<dbReference type="Pfam" id="PF07496">
    <property type="entry name" value="zf-CW"/>
    <property type="match status" value="1"/>
</dbReference>
<keyword evidence="6" id="KW-0539">Nucleus</keyword>
<dbReference type="InterPro" id="IPR011124">
    <property type="entry name" value="Znf_CW"/>
</dbReference>
<evidence type="ECO:0000259" key="9">
    <source>
        <dbReference type="PROSITE" id="PS51050"/>
    </source>
</evidence>
<sequence length="894" mass="102030">MDPTKYSILNCASIDVEYLHTNSTTHEFLFGAIAELVDNSRDAQADTLRIDYDNGQLSFLDDGCGMDKKEVESVISFGYSAKRMDPEMVGQYGNGLKSAAMRIGKNMLLLTKKEGLLTCMLISRSFLEDNNLKKVIVPTPSFLEDGTAFYETLDEMEKHTLETKIVYEYSPFSSLDQLLAQFRRIEANSGTLVICYNLRRIEGGSFEMDFDSDPLDVRLTGHIPHREEERNSLRAYLAVLYANPRMRVFLRGEKVDTKRVLSALYRPRMYRYQARNLKACAQRELQECQKKVVELNDLVARNKSEVADFEVRHPNFMRDVTLRIHYRSLVRAVDAATEMLSISENRLKKLARSKSNPNPLLFYFGLNIQHRNRYGCMVYNNGRLIRMYEKVSNQKEKNDRMLKYLGVVAVVDVPCSVLAPAHSKQSFENPREYANLLKAINDCMEQYWNDTAIGATPGGVSNFWRPFGYESMEWNAEPSNEPEFIRKRYSTVGYSVQCDICLKWRHLQFQQSYLTRGIPKNWNCSMNPNSLFRSCSKLEELPKIPEGRLLRLPDKPPKLSCKQDEEAPPISPKIRTRRIATARKWIPTPSPPTSKRRARMRPARLRSPSLEAESSVDGKLRSRIPTERMALKKSTETVASRKPNERQAAKIVTTSNKTLTSGQRTAASQHLMETNRSKVDGLPGEDDVDSEDEPAPKRQSFARTKASMGNGSATRQIARVEQERKSSEPIAAENNADKVSNQQSRHKNEEKMKENHETKSVILVQSTKKTAAVESQAGNAPQSEQAIGEDVIESDSKMDRLLHKLSEVLEFFRESSFPKVHFADVDDALRFDLSEYFAASRRGLEALIDEQVANRVQKYLNSAVKVMKWADPEVADEITDENVLEKMDEFTKLI</sequence>
<keyword evidence="5 7" id="KW-0175">Coiled coil</keyword>
<evidence type="ECO:0000256" key="6">
    <source>
        <dbReference type="ARBA" id="ARBA00023242"/>
    </source>
</evidence>
<evidence type="ECO:0000256" key="2">
    <source>
        <dbReference type="ARBA" id="ARBA00022723"/>
    </source>
</evidence>
<dbReference type="GO" id="GO:0005634">
    <property type="term" value="C:nucleus"/>
    <property type="evidence" value="ECO:0007669"/>
    <property type="project" value="UniProtKB-SubCell"/>
</dbReference>
<keyword evidence="3" id="KW-0863">Zinc-finger</keyword>
<feature type="compositionally biased region" description="Acidic residues" evidence="8">
    <location>
        <begin position="683"/>
        <end position="693"/>
    </location>
</feature>
<dbReference type="Gene3D" id="3.30.565.10">
    <property type="entry name" value="Histidine kinase-like ATPase, C-terminal domain"/>
    <property type="match status" value="1"/>
</dbReference>
<dbReference type="EMBL" id="JI165761">
    <property type="protein sequence ID" value="ADY41294.1"/>
    <property type="molecule type" value="mRNA"/>
</dbReference>
<dbReference type="GO" id="GO:0008270">
    <property type="term" value="F:zinc ion binding"/>
    <property type="evidence" value="ECO:0007669"/>
    <property type="project" value="UniProtKB-KW"/>
</dbReference>
<feature type="coiled-coil region" evidence="7">
    <location>
        <begin position="278"/>
        <end position="305"/>
    </location>
</feature>
<dbReference type="InterPro" id="IPR041006">
    <property type="entry name" value="Morc_S5"/>
</dbReference>
<reference evidence="10" key="1">
    <citation type="journal article" date="2011" name="Genome Res.">
        <title>Deep small RNA sequencing from the nematode Ascaris reveals conservation, functional diversification, and novel developmental profiles.</title>
        <authorList>
            <person name="Wang J."/>
            <person name="Czech B."/>
            <person name="Crunk A."/>
            <person name="Wallace A."/>
            <person name="Mitreva M."/>
            <person name="Hannon G.J."/>
            <person name="Davis R.E."/>
        </authorList>
    </citation>
    <scope>NUCLEOTIDE SEQUENCE</scope>
</reference>
<feature type="region of interest" description="Disordered" evidence="8">
    <location>
        <begin position="585"/>
        <end position="757"/>
    </location>
</feature>
<protein>
    <submittedName>
        <fullName evidence="10">MORC family CW-type zinc finger protein 2A</fullName>
    </submittedName>
</protein>
<organism evidence="10">
    <name type="scientific">Ascaris suum</name>
    <name type="common">Pig roundworm</name>
    <name type="synonym">Ascaris lumbricoides</name>
    <dbReference type="NCBI Taxonomy" id="6253"/>
    <lineage>
        <taxon>Eukaryota</taxon>
        <taxon>Metazoa</taxon>
        <taxon>Ecdysozoa</taxon>
        <taxon>Nematoda</taxon>
        <taxon>Chromadorea</taxon>
        <taxon>Rhabditida</taxon>
        <taxon>Spirurina</taxon>
        <taxon>Ascaridomorpha</taxon>
        <taxon>Ascaridoidea</taxon>
        <taxon>Ascarididae</taxon>
        <taxon>Ascaris</taxon>
    </lineage>
</organism>
<name>F1KTU0_ASCSU</name>
<feature type="compositionally biased region" description="Basic residues" evidence="8">
    <location>
        <begin position="594"/>
        <end position="604"/>
    </location>
</feature>
<dbReference type="PROSITE" id="PS51050">
    <property type="entry name" value="ZF_CW"/>
    <property type="match status" value="1"/>
</dbReference>
<dbReference type="Gene3D" id="3.30.40.100">
    <property type="match status" value="1"/>
</dbReference>
<evidence type="ECO:0000313" key="10">
    <source>
        <dbReference type="EMBL" id="ADY41294.1"/>
    </source>
</evidence>
<evidence type="ECO:0000256" key="1">
    <source>
        <dbReference type="ARBA" id="ARBA00004123"/>
    </source>
</evidence>
<keyword evidence="4" id="KW-0862">Zinc</keyword>
<comment type="subcellular location">
    <subcellularLocation>
        <location evidence="1">Nucleus</location>
    </subcellularLocation>
</comment>
<dbReference type="Pfam" id="PF17942">
    <property type="entry name" value="Morc6_S5"/>
    <property type="match status" value="1"/>
</dbReference>
<evidence type="ECO:0000256" key="3">
    <source>
        <dbReference type="ARBA" id="ARBA00022771"/>
    </source>
</evidence>
<evidence type="ECO:0000256" key="7">
    <source>
        <dbReference type="SAM" id="Coils"/>
    </source>
</evidence>
<proteinExistence type="evidence at transcript level"/>
<evidence type="ECO:0000256" key="4">
    <source>
        <dbReference type="ARBA" id="ARBA00022833"/>
    </source>
</evidence>
<evidence type="ECO:0000256" key="5">
    <source>
        <dbReference type="ARBA" id="ARBA00023054"/>
    </source>
</evidence>
<evidence type="ECO:0000256" key="8">
    <source>
        <dbReference type="SAM" id="MobiDB-lite"/>
    </source>
</evidence>
<feature type="domain" description="CW-type" evidence="9">
    <location>
        <begin position="488"/>
        <end position="543"/>
    </location>
</feature>
<feature type="compositionally biased region" description="Basic and acidic residues" evidence="8">
    <location>
        <begin position="718"/>
        <end position="727"/>
    </location>
</feature>
<feature type="compositionally biased region" description="Polar residues" evidence="8">
    <location>
        <begin position="652"/>
        <end position="672"/>
    </location>
</feature>
<dbReference type="AlphaFoldDB" id="F1KTU0"/>
<feature type="compositionally biased region" description="Basic and acidic residues" evidence="8">
    <location>
        <begin position="746"/>
        <end position="757"/>
    </location>
</feature>
<dbReference type="InterPro" id="IPR036890">
    <property type="entry name" value="HATPase_C_sf"/>
</dbReference>
<dbReference type="PANTHER" id="PTHR23337:SF3">
    <property type="entry name" value="MORC FAMILY CW-TYPE ZINC FINGER 2"/>
    <property type="match status" value="1"/>
</dbReference>
<accession>F1KTU0</accession>